<protein>
    <submittedName>
        <fullName evidence="2">Uncharacterized protein</fullName>
    </submittedName>
</protein>
<dbReference type="AlphaFoldDB" id="A0AAU9K2T2"/>
<evidence type="ECO:0000256" key="1">
    <source>
        <dbReference type="SAM" id="Phobius"/>
    </source>
</evidence>
<evidence type="ECO:0000313" key="2">
    <source>
        <dbReference type="EMBL" id="CAG9333831.1"/>
    </source>
</evidence>
<reference evidence="2" key="1">
    <citation type="submission" date="2021-09" db="EMBL/GenBank/DDBJ databases">
        <authorList>
            <consortium name="AG Swart"/>
            <person name="Singh M."/>
            <person name="Singh A."/>
            <person name="Seah K."/>
            <person name="Emmerich C."/>
        </authorList>
    </citation>
    <scope>NUCLEOTIDE SEQUENCE</scope>
    <source>
        <strain evidence="2">ATCC30299</strain>
    </source>
</reference>
<name>A0AAU9K2T2_9CILI</name>
<feature type="transmembrane region" description="Helical" evidence="1">
    <location>
        <begin position="157"/>
        <end position="174"/>
    </location>
</feature>
<sequence>MVSNAKINQSGNTVLAITPIEVPSNKRLAICITKSHEIKGRSLVGCRFGILKAIEIIAPPQIIAWAREIAEWVSKLKISNNRAIIIVLPPTPPALDSRAKIKIRKLPPISWPSRGARPLWMQWPCSQDVYFLQSLSVSHFGEYLLFADAITRRQKKINIYLIIKLIWWSLSHILNQ</sequence>
<evidence type="ECO:0000313" key="3">
    <source>
        <dbReference type="Proteomes" id="UP001162131"/>
    </source>
</evidence>
<dbReference type="EMBL" id="CAJZBQ010000057">
    <property type="protein sequence ID" value="CAG9333831.1"/>
    <property type="molecule type" value="Genomic_DNA"/>
</dbReference>
<keyword evidence="1" id="KW-1133">Transmembrane helix</keyword>
<dbReference type="Proteomes" id="UP001162131">
    <property type="component" value="Unassembled WGS sequence"/>
</dbReference>
<accession>A0AAU9K2T2</accession>
<keyword evidence="1" id="KW-0472">Membrane</keyword>
<comment type="caution">
    <text evidence="2">The sequence shown here is derived from an EMBL/GenBank/DDBJ whole genome shotgun (WGS) entry which is preliminary data.</text>
</comment>
<organism evidence="2 3">
    <name type="scientific">Blepharisma stoltei</name>
    <dbReference type="NCBI Taxonomy" id="1481888"/>
    <lineage>
        <taxon>Eukaryota</taxon>
        <taxon>Sar</taxon>
        <taxon>Alveolata</taxon>
        <taxon>Ciliophora</taxon>
        <taxon>Postciliodesmatophora</taxon>
        <taxon>Heterotrichea</taxon>
        <taxon>Heterotrichida</taxon>
        <taxon>Blepharismidae</taxon>
        <taxon>Blepharisma</taxon>
    </lineage>
</organism>
<keyword evidence="1" id="KW-0812">Transmembrane</keyword>
<keyword evidence="3" id="KW-1185">Reference proteome</keyword>
<gene>
    <name evidence="2" type="ORF">BSTOLATCC_MIC59644</name>
</gene>
<proteinExistence type="predicted"/>